<evidence type="ECO:0000256" key="20">
    <source>
        <dbReference type="PROSITE-ProRule" id="PRU10141"/>
    </source>
</evidence>
<dbReference type="InterPro" id="IPR018247">
    <property type="entry name" value="EF_Hand_1_Ca_BS"/>
</dbReference>
<keyword evidence="8" id="KW-0808">Transferase</keyword>
<dbReference type="EC" id="2.7.11.1" evidence="5"/>
<evidence type="ECO:0000256" key="18">
    <source>
        <dbReference type="ARBA" id="ARBA00047899"/>
    </source>
</evidence>
<evidence type="ECO:0000256" key="14">
    <source>
        <dbReference type="ARBA" id="ARBA00022840"/>
    </source>
</evidence>
<dbReference type="GO" id="GO:0005856">
    <property type="term" value="C:cytoskeleton"/>
    <property type="evidence" value="ECO:0007669"/>
    <property type="project" value="UniProtKB-SubCell"/>
</dbReference>
<dbReference type="InterPro" id="IPR002048">
    <property type="entry name" value="EF_hand_dom"/>
</dbReference>
<sequence>MGCCSSDTTYAYLAPKPQIDPSGNTPAFVRQMSNIRDHYTVVKCLGTGNFGSVYLVKDKRCGIERVAKELIKTIINENIMGKLEQELTLVKQIEHPCIVKIYEIIETSSRIYIITEYLSGGMMFDKYSENPKISENLAARYILDIGLALNCIHKFKIIHRDIKPTNLLFESDAPDSHVKLIDFSLMILEKKQDFYGDSVHYMAPEAFNGISTTKSDIWSTGVILYSLLSGAMPFNAESHEKIAQLIQTSSPDYTSSVWMNVTPESLSLVQRMLSRNPKDRPTAEQILSDPWIMTYNRGTLRSTPFDKHIHESIIKLNAQVNLGKAVFSFISNQVLSSKDMKKLKEMFRSFDKDGSGTLSITEVNNGYDSVGLPPPASVIELIKKLDTDDSGSIDYAEFLKGSEQWAKIAMKRELEIAAKKYEKGFDAKLSLLELRGTIPDIQGTEWLEWLRLADVNGDGYITLEELKDYLDTKVGNL</sequence>
<evidence type="ECO:0000256" key="19">
    <source>
        <dbReference type="ARBA" id="ARBA00048679"/>
    </source>
</evidence>
<keyword evidence="12" id="KW-0418">Kinase</keyword>
<dbReference type="PANTHER" id="PTHR24349">
    <property type="entry name" value="SERINE/THREONINE-PROTEIN KINASE"/>
    <property type="match status" value="1"/>
</dbReference>
<evidence type="ECO:0000256" key="17">
    <source>
        <dbReference type="ARBA" id="ARBA00025692"/>
    </source>
</evidence>
<comment type="cofactor">
    <cofactor evidence="1">
        <name>Mg(2+)</name>
        <dbReference type="ChEBI" id="CHEBI:18420"/>
    </cofactor>
</comment>
<comment type="function">
    <text evidence="17">Plays a fundamental role in microtubule organizing center structure and function. Component of the infraciliary lattice (ICL) and the ciliary basal bodies.</text>
</comment>
<dbReference type="OrthoDB" id="6513151at2759"/>
<keyword evidence="7 21" id="KW-0723">Serine/threonine-protein kinase</keyword>
<dbReference type="PROSITE" id="PS50222">
    <property type="entry name" value="EF_HAND_2"/>
    <property type="match status" value="2"/>
</dbReference>
<dbReference type="SMART" id="SM00054">
    <property type="entry name" value="EFh"/>
    <property type="match status" value="3"/>
</dbReference>
<comment type="subcellular location">
    <subcellularLocation>
        <location evidence="2">Cytoplasm</location>
        <location evidence="2">Cytoskeleton</location>
    </subcellularLocation>
</comment>
<evidence type="ECO:0000256" key="6">
    <source>
        <dbReference type="ARBA" id="ARBA00022490"/>
    </source>
</evidence>
<comment type="catalytic activity">
    <reaction evidence="19">
        <text>L-seryl-[protein] + ATP = O-phospho-L-seryl-[protein] + ADP + H(+)</text>
        <dbReference type="Rhea" id="RHEA:17989"/>
        <dbReference type="Rhea" id="RHEA-COMP:9863"/>
        <dbReference type="Rhea" id="RHEA-COMP:11604"/>
        <dbReference type="ChEBI" id="CHEBI:15378"/>
        <dbReference type="ChEBI" id="CHEBI:29999"/>
        <dbReference type="ChEBI" id="CHEBI:30616"/>
        <dbReference type="ChEBI" id="CHEBI:83421"/>
        <dbReference type="ChEBI" id="CHEBI:456216"/>
        <dbReference type="EC" id="2.7.11.1"/>
    </reaction>
</comment>
<dbReference type="PROSITE" id="PS50011">
    <property type="entry name" value="PROTEIN_KINASE_DOM"/>
    <property type="match status" value="1"/>
</dbReference>
<keyword evidence="15" id="KW-0206">Cytoskeleton</keyword>
<comment type="similarity">
    <text evidence="16">Belongs to the protein kinase superfamily. Ser/Thr protein kinase family. CDPK subfamily.</text>
</comment>
<dbReference type="PROSITE" id="PS00107">
    <property type="entry name" value="PROTEIN_KINASE_ATP"/>
    <property type="match status" value="1"/>
</dbReference>
<dbReference type="Gene3D" id="1.10.510.10">
    <property type="entry name" value="Transferase(Phosphotransferase) domain 1"/>
    <property type="match status" value="1"/>
</dbReference>
<organism evidence="24 25">
    <name type="scientific">Stentor coeruleus</name>
    <dbReference type="NCBI Taxonomy" id="5963"/>
    <lineage>
        <taxon>Eukaryota</taxon>
        <taxon>Sar</taxon>
        <taxon>Alveolata</taxon>
        <taxon>Ciliophora</taxon>
        <taxon>Postciliodesmatophora</taxon>
        <taxon>Heterotrichea</taxon>
        <taxon>Heterotrichida</taxon>
        <taxon>Stentoridae</taxon>
        <taxon>Stentor</taxon>
    </lineage>
</organism>
<keyword evidence="9" id="KW-0479">Metal-binding</keyword>
<evidence type="ECO:0000256" key="15">
    <source>
        <dbReference type="ARBA" id="ARBA00023212"/>
    </source>
</evidence>
<keyword evidence="14 20" id="KW-0067">ATP-binding</keyword>
<evidence type="ECO:0000256" key="16">
    <source>
        <dbReference type="ARBA" id="ARBA00024334"/>
    </source>
</evidence>
<dbReference type="PROSITE" id="PS00018">
    <property type="entry name" value="EF_HAND_1"/>
    <property type="match status" value="3"/>
</dbReference>
<gene>
    <name evidence="24" type="ORF">SteCoe_19928</name>
</gene>
<dbReference type="InterPro" id="IPR050205">
    <property type="entry name" value="CDPK_Ser/Thr_kinases"/>
</dbReference>
<dbReference type="InterPro" id="IPR008271">
    <property type="entry name" value="Ser/Thr_kinase_AS"/>
</dbReference>
<evidence type="ECO:0000256" key="10">
    <source>
        <dbReference type="ARBA" id="ARBA00022737"/>
    </source>
</evidence>
<evidence type="ECO:0000256" key="2">
    <source>
        <dbReference type="ARBA" id="ARBA00004245"/>
    </source>
</evidence>
<feature type="domain" description="EF-hand" evidence="23">
    <location>
        <begin position="338"/>
        <end position="373"/>
    </location>
</feature>
<evidence type="ECO:0000259" key="22">
    <source>
        <dbReference type="PROSITE" id="PS50011"/>
    </source>
</evidence>
<dbReference type="Proteomes" id="UP000187209">
    <property type="component" value="Unassembled WGS sequence"/>
</dbReference>
<comment type="subunit">
    <text evidence="4">Monomer.</text>
</comment>
<dbReference type="InterPro" id="IPR011009">
    <property type="entry name" value="Kinase-like_dom_sf"/>
</dbReference>
<evidence type="ECO:0000256" key="4">
    <source>
        <dbReference type="ARBA" id="ARBA00011245"/>
    </source>
</evidence>
<evidence type="ECO:0000256" key="11">
    <source>
        <dbReference type="ARBA" id="ARBA00022741"/>
    </source>
</evidence>
<dbReference type="Pfam" id="PF00069">
    <property type="entry name" value="Pkinase"/>
    <property type="match status" value="1"/>
</dbReference>
<reference evidence="24 25" key="1">
    <citation type="submission" date="2016-11" db="EMBL/GenBank/DDBJ databases">
        <title>The macronuclear genome of Stentor coeruleus: a giant cell with tiny introns.</title>
        <authorList>
            <person name="Slabodnick M."/>
            <person name="Ruby J.G."/>
            <person name="Reiff S.B."/>
            <person name="Swart E.C."/>
            <person name="Gosai S."/>
            <person name="Prabakaran S."/>
            <person name="Witkowska E."/>
            <person name="Larue G.E."/>
            <person name="Fisher S."/>
            <person name="Freeman R.M."/>
            <person name="Gunawardena J."/>
            <person name="Chu W."/>
            <person name="Stover N.A."/>
            <person name="Gregory B.D."/>
            <person name="Nowacki M."/>
            <person name="Derisi J."/>
            <person name="Roy S.W."/>
            <person name="Marshall W.F."/>
            <person name="Sood P."/>
        </authorList>
    </citation>
    <scope>NUCLEOTIDE SEQUENCE [LARGE SCALE GENOMIC DNA]</scope>
    <source>
        <strain evidence="24">WM001</strain>
    </source>
</reference>
<comment type="similarity">
    <text evidence="3">Belongs to the centrin family.</text>
</comment>
<evidence type="ECO:0000313" key="25">
    <source>
        <dbReference type="Proteomes" id="UP000187209"/>
    </source>
</evidence>
<proteinExistence type="inferred from homology"/>
<evidence type="ECO:0000256" key="1">
    <source>
        <dbReference type="ARBA" id="ARBA00001946"/>
    </source>
</evidence>
<comment type="caution">
    <text evidence="24">The sequence shown here is derived from an EMBL/GenBank/DDBJ whole genome shotgun (WGS) entry which is preliminary data.</text>
</comment>
<dbReference type="GO" id="GO:0005509">
    <property type="term" value="F:calcium ion binding"/>
    <property type="evidence" value="ECO:0007669"/>
    <property type="project" value="InterPro"/>
</dbReference>
<evidence type="ECO:0000313" key="24">
    <source>
        <dbReference type="EMBL" id="OMJ79943.1"/>
    </source>
</evidence>
<dbReference type="EMBL" id="MPUH01000447">
    <property type="protein sequence ID" value="OMJ79943.1"/>
    <property type="molecule type" value="Genomic_DNA"/>
</dbReference>
<dbReference type="PROSITE" id="PS00108">
    <property type="entry name" value="PROTEIN_KINASE_ST"/>
    <property type="match status" value="1"/>
</dbReference>
<comment type="catalytic activity">
    <reaction evidence="18">
        <text>L-threonyl-[protein] + ATP = O-phospho-L-threonyl-[protein] + ADP + H(+)</text>
        <dbReference type="Rhea" id="RHEA:46608"/>
        <dbReference type="Rhea" id="RHEA-COMP:11060"/>
        <dbReference type="Rhea" id="RHEA-COMP:11605"/>
        <dbReference type="ChEBI" id="CHEBI:15378"/>
        <dbReference type="ChEBI" id="CHEBI:30013"/>
        <dbReference type="ChEBI" id="CHEBI:30616"/>
        <dbReference type="ChEBI" id="CHEBI:61977"/>
        <dbReference type="ChEBI" id="CHEBI:456216"/>
        <dbReference type="EC" id="2.7.11.1"/>
    </reaction>
</comment>
<dbReference type="SMART" id="SM00220">
    <property type="entry name" value="S_TKc"/>
    <property type="match status" value="1"/>
</dbReference>
<dbReference type="SUPFAM" id="SSF56112">
    <property type="entry name" value="Protein kinase-like (PK-like)"/>
    <property type="match status" value="1"/>
</dbReference>
<dbReference type="FunFam" id="3.30.200.20:FF:000315">
    <property type="entry name" value="Calcium-dependent protein kinase 3"/>
    <property type="match status" value="1"/>
</dbReference>
<keyword evidence="25" id="KW-1185">Reference proteome</keyword>
<dbReference type="InterPro" id="IPR011992">
    <property type="entry name" value="EF-hand-dom_pair"/>
</dbReference>
<protein>
    <recommendedName>
        <fullName evidence="5">non-specific serine/threonine protein kinase</fullName>
        <ecNumber evidence="5">2.7.11.1</ecNumber>
    </recommendedName>
</protein>
<dbReference type="InterPro" id="IPR017441">
    <property type="entry name" value="Protein_kinase_ATP_BS"/>
</dbReference>
<evidence type="ECO:0000256" key="12">
    <source>
        <dbReference type="ARBA" id="ARBA00022777"/>
    </source>
</evidence>
<evidence type="ECO:0000259" key="23">
    <source>
        <dbReference type="PROSITE" id="PS50222"/>
    </source>
</evidence>
<keyword evidence="11 20" id="KW-0547">Nucleotide-binding</keyword>
<keyword evidence="10" id="KW-0677">Repeat</keyword>
<evidence type="ECO:0000256" key="21">
    <source>
        <dbReference type="RuleBase" id="RU000304"/>
    </source>
</evidence>
<dbReference type="Pfam" id="PF13499">
    <property type="entry name" value="EF-hand_7"/>
    <property type="match status" value="1"/>
</dbReference>
<feature type="domain" description="Protein kinase" evidence="22">
    <location>
        <begin position="39"/>
        <end position="292"/>
    </location>
</feature>
<dbReference type="GO" id="GO:0005524">
    <property type="term" value="F:ATP binding"/>
    <property type="evidence" value="ECO:0007669"/>
    <property type="project" value="UniProtKB-UniRule"/>
</dbReference>
<dbReference type="CDD" id="cd00051">
    <property type="entry name" value="EFh"/>
    <property type="match status" value="1"/>
</dbReference>
<evidence type="ECO:0000256" key="13">
    <source>
        <dbReference type="ARBA" id="ARBA00022837"/>
    </source>
</evidence>
<evidence type="ECO:0000256" key="8">
    <source>
        <dbReference type="ARBA" id="ARBA00022679"/>
    </source>
</evidence>
<dbReference type="GO" id="GO:0004674">
    <property type="term" value="F:protein serine/threonine kinase activity"/>
    <property type="evidence" value="ECO:0007669"/>
    <property type="project" value="UniProtKB-KW"/>
</dbReference>
<feature type="binding site" evidence="20">
    <location>
        <position position="68"/>
    </location>
    <ligand>
        <name>ATP</name>
        <dbReference type="ChEBI" id="CHEBI:30616"/>
    </ligand>
</feature>
<dbReference type="Gene3D" id="3.30.200.20">
    <property type="entry name" value="Phosphorylase Kinase, domain 1"/>
    <property type="match status" value="1"/>
</dbReference>
<evidence type="ECO:0000256" key="9">
    <source>
        <dbReference type="ARBA" id="ARBA00022723"/>
    </source>
</evidence>
<evidence type="ECO:0000256" key="3">
    <source>
        <dbReference type="ARBA" id="ARBA00005253"/>
    </source>
</evidence>
<keyword evidence="6" id="KW-0963">Cytoplasm</keyword>
<evidence type="ECO:0000256" key="7">
    <source>
        <dbReference type="ARBA" id="ARBA00022527"/>
    </source>
</evidence>
<name>A0A1R2BT01_9CILI</name>
<dbReference type="SUPFAM" id="SSF47473">
    <property type="entry name" value="EF-hand"/>
    <property type="match status" value="1"/>
</dbReference>
<accession>A0A1R2BT01</accession>
<dbReference type="Pfam" id="PF13202">
    <property type="entry name" value="EF-hand_5"/>
    <property type="match status" value="1"/>
</dbReference>
<dbReference type="FunFam" id="1.10.510.10:FF:000571">
    <property type="entry name" value="Maternal embryonic leucine zipper kinase"/>
    <property type="match status" value="1"/>
</dbReference>
<dbReference type="AlphaFoldDB" id="A0A1R2BT01"/>
<keyword evidence="13" id="KW-0106">Calcium</keyword>
<evidence type="ECO:0000256" key="5">
    <source>
        <dbReference type="ARBA" id="ARBA00012513"/>
    </source>
</evidence>
<dbReference type="Gene3D" id="1.10.238.10">
    <property type="entry name" value="EF-hand"/>
    <property type="match status" value="1"/>
</dbReference>
<dbReference type="FunFam" id="1.10.238.10:FF:000178">
    <property type="entry name" value="Calmodulin-2 A"/>
    <property type="match status" value="1"/>
</dbReference>
<dbReference type="InterPro" id="IPR000719">
    <property type="entry name" value="Prot_kinase_dom"/>
</dbReference>
<feature type="domain" description="EF-hand" evidence="23">
    <location>
        <begin position="441"/>
        <end position="476"/>
    </location>
</feature>